<name>A2EPL5_TRIV3</name>
<proteinExistence type="predicted"/>
<dbReference type="Proteomes" id="UP000001542">
    <property type="component" value="Unassembled WGS sequence"/>
</dbReference>
<evidence type="ECO:0000256" key="2">
    <source>
        <dbReference type="ARBA" id="ARBA00023043"/>
    </source>
</evidence>
<keyword evidence="7" id="KW-1185">Reference proteome</keyword>
<dbReference type="VEuPathDB" id="TrichDB:TVAG_197450"/>
<dbReference type="SMR" id="A2EPL5"/>
<keyword evidence="1" id="KW-0677">Repeat</keyword>
<dbReference type="EMBL" id="DS113449">
    <property type="protein sequence ID" value="EAY05444.1"/>
    <property type="molecule type" value="Genomic_DNA"/>
</dbReference>
<dbReference type="InterPro" id="IPR036770">
    <property type="entry name" value="Ankyrin_rpt-contain_sf"/>
</dbReference>
<evidence type="ECO:0000256" key="3">
    <source>
        <dbReference type="ARBA" id="ARBA00037385"/>
    </source>
</evidence>
<evidence type="ECO:0000313" key="7">
    <source>
        <dbReference type="Proteomes" id="UP000001542"/>
    </source>
</evidence>
<evidence type="ECO:0000256" key="4">
    <source>
        <dbReference type="ARBA" id="ARBA00039237"/>
    </source>
</evidence>
<gene>
    <name evidence="6" type="ORF">TVAG_197450</name>
</gene>
<accession>A2EPL5</accession>
<dbReference type="SMART" id="SM00248">
    <property type="entry name" value="ANK"/>
    <property type="match status" value="2"/>
</dbReference>
<evidence type="ECO:0000256" key="1">
    <source>
        <dbReference type="ARBA" id="ARBA00022737"/>
    </source>
</evidence>
<dbReference type="PANTHER" id="PTHR24197:SF44">
    <property type="entry name" value="ANKYRIN REPEAT DOMAIN-CONTAINING PROTEIN 54"/>
    <property type="match status" value="1"/>
</dbReference>
<evidence type="ECO:0000256" key="5">
    <source>
        <dbReference type="SAM" id="Coils"/>
    </source>
</evidence>
<dbReference type="InterPro" id="IPR002110">
    <property type="entry name" value="Ankyrin_rpt"/>
</dbReference>
<dbReference type="VEuPathDB" id="TrichDB:TVAGG3_0986560"/>
<evidence type="ECO:0000313" key="6">
    <source>
        <dbReference type="EMBL" id="EAY05444.1"/>
    </source>
</evidence>
<dbReference type="AlphaFoldDB" id="A2EPL5"/>
<dbReference type="SUPFAM" id="SSF48403">
    <property type="entry name" value="Ankyrin repeat"/>
    <property type="match status" value="1"/>
</dbReference>
<reference evidence="6" key="1">
    <citation type="submission" date="2006-10" db="EMBL/GenBank/DDBJ databases">
        <authorList>
            <person name="Amadeo P."/>
            <person name="Zhao Q."/>
            <person name="Wortman J."/>
            <person name="Fraser-Liggett C."/>
            <person name="Carlton J."/>
        </authorList>
    </citation>
    <scope>NUCLEOTIDE SEQUENCE</scope>
    <source>
        <strain evidence="6">G3</strain>
    </source>
</reference>
<dbReference type="InParanoid" id="A2EPL5"/>
<feature type="coiled-coil region" evidence="5">
    <location>
        <begin position="244"/>
        <end position="313"/>
    </location>
</feature>
<keyword evidence="2" id="KW-0040">ANK repeat</keyword>
<dbReference type="PANTHER" id="PTHR24197">
    <property type="entry name" value="ANKYRIN REPEAT DOMAIN-CONTAINING PROTEIN 61"/>
    <property type="match status" value="1"/>
</dbReference>
<organism evidence="6 7">
    <name type="scientific">Trichomonas vaginalis (strain ATCC PRA-98 / G3)</name>
    <dbReference type="NCBI Taxonomy" id="412133"/>
    <lineage>
        <taxon>Eukaryota</taxon>
        <taxon>Metamonada</taxon>
        <taxon>Parabasalia</taxon>
        <taxon>Trichomonadida</taxon>
        <taxon>Trichomonadidae</taxon>
        <taxon>Trichomonas</taxon>
    </lineage>
</organism>
<keyword evidence="5" id="KW-0175">Coiled coil</keyword>
<protein>
    <recommendedName>
        <fullName evidence="4">Ankyrin repeat domain-containing protein 54</fullName>
    </recommendedName>
</protein>
<dbReference type="STRING" id="5722.A2EPL5"/>
<dbReference type="Pfam" id="PF12796">
    <property type="entry name" value="Ank_2"/>
    <property type="match status" value="1"/>
</dbReference>
<sequence length="502" mass="58770">MCDIIGRVYESLQIFDNHSIKIYINDHAYDTNLFIGLAISDKLRNDFYLNRSTKEFRFNINISDTNTYKIFEKILKLQIPENIGDKIAIDFLKLGEEMKSKSLMSFFINRYGNDTYTTDDILIKIKYCNYIGYTEKIFDFICDNIDSINHNDLIDSIAEAGLDFAEQLIIHMKNRNLNTNDIIFSLINKNPIFIEIISYLNDDYTEIRYAIDSLKNLSTNEGKSSIISIFKTILDKSKEKDFRIKQLECELTTTKDELTKLRNENAKLKQDISNQNDELTKMRRECVSSKDEIDALKRNNDSKSEEITKLRLENEEGKIFIEKIGEYLPKIKKINNMNLVGSKFNEVYDLIKTSSNERDMATIFYYSQKVSSTVEPKMENLSVYLTSPSRGDFQLTKDFIECGQDAFLLTNKHRTLVHLFAEKGNLEAIKYFMRYNYDLNQKDIDGNTLLHLATLNCYYDLCEYLCYQPNINVNIRNNSYDTPLDIAKRRGYDRIRDLLNKI</sequence>
<dbReference type="Gene3D" id="1.20.5.1700">
    <property type="match status" value="1"/>
</dbReference>
<reference evidence="6" key="2">
    <citation type="journal article" date="2007" name="Science">
        <title>Draft genome sequence of the sexually transmitted pathogen Trichomonas vaginalis.</title>
        <authorList>
            <person name="Carlton J.M."/>
            <person name="Hirt R.P."/>
            <person name="Silva J.C."/>
            <person name="Delcher A.L."/>
            <person name="Schatz M."/>
            <person name="Zhao Q."/>
            <person name="Wortman J.R."/>
            <person name="Bidwell S.L."/>
            <person name="Alsmark U.C.M."/>
            <person name="Besteiro S."/>
            <person name="Sicheritz-Ponten T."/>
            <person name="Noel C.J."/>
            <person name="Dacks J.B."/>
            <person name="Foster P.G."/>
            <person name="Simillion C."/>
            <person name="Van de Peer Y."/>
            <person name="Miranda-Saavedra D."/>
            <person name="Barton G.J."/>
            <person name="Westrop G.D."/>
            <person name="Mueller S."/>
            <person name="Dessi D."/>
            <person name="Fiori P.L."/>
            <person name="Ren Q."/>
            <person name="Paulsen I."/>
            <person name="Zhang H."/>
            <person name="Bastida-Corcuera F.D."/>
            <person name="Simoes-Barbosa A."/>
            <person name="Brown M.T."/>
            <person name="Hayes R.D."/>
            <person name="Mukherjee M."/>
            <person name="Okumura C.Y."/>
            <person name="Schneider R."/>
            <person name="Smith A.J."/>
            <person name="Vanacova S."/>
            <person name="Villalvazo M."/>
            <person name="Haas B.J."/>
            <person name="Pertea M."/>
            <person name="Feldblyum T.V."/>
            <person name="Utterback T.R."/>
            <person name="Shu C.L."/>
            <person name="Osoegawa K."/>
            <person name="de Jong P.J."/>
            <person name="Hrdy I."/>
            <person name="Horvathova L."/>
            <person name="Zubacova Z."/>
            <person name="Dolezal P."/>
            <person name="Malik S.B."/>
            <person name="Logsdon J.M. Jr."/>
            <person name="Henze K."/>
            <person name="Gupta A."/>
            <person name="Wang C.C."/>
            <person name="Dunne R.L."/>
            <person name="Upcroft J.A."/>
            <person name="Upcroft P."/>
            <person name="White O."/>
            <person name="Salzberg S.L."/>
            <person name="Tang P."/>
            <person name="Chiu C.-H."/>
            <person name="Lee Y.-S."/>
            <person name="Embley T.M."/>
            <person name="Coombs G.H."/>
            <person name="Mottram J.C."/>
            <person name="Tachezy J."/>
            <person name="Fraser-Liggett C.M."/>
            <person name="Johnson P.J."/>
        </authorList>
    </citation>
    <scope>NUCLEOTIDE SEQUENCE [LARGE SCALE GENOMIC DNA]</scope>
    <source>
        <strain evidence="6">G3</strain>
    </source>
</reference>
<dbReference type="eggNOG" id="KOG0508">
    <property type="taxonomic scope" value="Eukaryota"/>
</dbReference>
<dbReference type="OrthoDB" id="303876at2759"/>
<comment type="function">
    <text evidence="3">Plays an important role in regulating intracellular signaling events associated with erythroid terminal differentiation.</text>
</comment>
<dbReference type="Gene3D" id="1.25.40.20">
    <property type="entry name" value="Ankyrin repeat-containing domain"/>
    <property type="match status" value="1"/>
</dbReference>